<evidence type="ECO:0000259" key="13">
    <source>
        <dbReference type="PROSITE" id="PS50893"/>
    </source>
</evidence>
<dbReference type="EMBL" id="BSPD01000073">
    <property type="protein sequence ID" value="GLS27273.1"/>
    <property type="molecule type" value="Genomic_DNA"/>
</dbReference>
<evidence type="ECO:0000313" key="15">
    <source>
        <dbReference type="Proteomes" id="UP001156870"/>
    </source>
</evidence>
<dbReference type="Pfam" id="PF00005">
    <property type="entry name" value="ABC_tran"/>
    <property type="match status" value="2"/>
</dbReference>
<dbReference type="InterPro" id="IPR027417">
    <property type="entry name" value="P-loop_NTPase"/>
</dbReference>
<organism evidence="14 15">
    <name type="scientific">Marinibactrum halimedae</name>
    <dbReference type="NCBI Taxonomy" id="1444977"/>
    <lineage>
        <taxon>Bacteria</taxon>
        <taxon>Pseudomonadati</taxon>
        <taxon>Pseudomonadota</taxon>
        <taxon>Gammaproteobacteria</taxon>
        <taxon>Cellvibrionales</taxon>
        <taxon>Cellvibrionaceae</taxon>
        <taxon>Marinibactrum</taxon>
    </lineage>
</organism>
<dbReference type="Proteomes" id="UP001156870">
    <property type="component" value="Unassembled WGS sequence"/>
</dbReference>
<dbReference type="InterPro" id="IPR051309">
    <property type="entry name" value="ABCF_ATPase"/>
</dbReference>
<keyword evidence="5 11" id="KW-0378">Hydrolase</keyword>
<dbReference type="EC" id="3.6.1.-" evidence="11"/>
<dbReference type="SUPFAM" id="SSF52540">
    <property type="entry name" value="P-loop containing nucleoside triphosphate hydrolases"/>
    <property type="match status" value="2"/>
</dbReference>
<feature type="domain" description="ABC transporter" evidence="13">
    <location>
        <begin position="327"/>
        <end position="545"/>
    </location>
</feature>
<dbReference type="Gene3D" id="3.40.50.300">
    <property type="entry name" value="P-loop containing nucleotide triphosphate hydrolases"/>
    <property type="match status" value="2"/>
</dbReference>
<dbReference type="InterPro" id="IPR032524">
    <property type="entry name" value="ABC_tran_C"/>
</dbReference>
<dbReference type="Pfam" id="PF12848">
    <property type="entry name" value="ABC_tran_Xtn"/>
    <property type="match status" value="1"/>
</dbReference>
<evidence type="ECO:0000256" key="4">
    <source>
        <dbReference type="ARBA" id="ARBA00022763"/>
    </source>
</evidence>
<gene>
    <name evidence="11" type="primary">uup</name>
    <name evidence="14" type="ORF">GCM10007877_29920</name>
</gene>
<feature type="region of interest" description="Disordered" evidence="12">
    <location>
        <begin position="544"/>
        <end position="574"/>
    </location>
</feature>
<dbReference type="GO" id="GO:0043022">
    <property type="term" value="F:ribosome binding"/>
    <property type="evidence" value="ECO:0007669"/>
    <property type="project" value="UniProtKB-UniRule"/>
</dbReference>
<dbReference type="AlphaFoldDB" id="A0AA37WN72"/>
<keyword evidence="15" id="KW-1185">Reference proteome</keyword>
<dbReference type="GO" id="GO:0003677">
    <property type="term" value="F:DNA binding"/>
    <property type="evidence" value="ECO:0007669"/>
    <property type="project" value="UniProtKB-UniRule"/>
</dbReference>
<dbReference type="GO" id="GO:0005737">
    <property type="term" value="C:cytoplasm"/>
    <property type="evidence" value="ECO:0007669"/>
    <property type="project" value="UniProtKB-SubCell"/>
</dbReference>
<keyword evidence="7 11" id="KW-0238">DNA-binding</keyword>
<keyword evidence="6 11" id="KW-0067">ATP-binding</keyword>
<evidence type="ECO:0000256" key="11">
    <source>
        <dbReference type="HAMAP-Rule" id="MF_00848"/>
    </source>
</evidence>
<feature type="compositionally biased region" description="Low complexity" evidence="12">
    <location>
        <begin position="550"/>
        <end position="559"/>
    </location>
</feature>
<evidence type="ECO:0000256" key="6">
    <source>
        <dbReference type="ARBA" id="ARBA00022840"/>
    </source>
</evidence>
<evidence type="ECO:0000256" key="3">
    <source>
        <dbReference type="ARBA" id="ARBA00022741"/>
    </source>
</evidence>
<evidence type="ECO:0000256" key="10">
    <source>
        <dbReference type="ARBA" id="ARBA00061478"/>
    </source>
</evidence>
<feature type="binding site" evidence="11">
    <location>
        <begin position="359"/>
        <end position="366"/>
    </location>
    <ligand>
        <name>ATP</name>
        <dbReference type="ChEBI" id="CHEBI:30616"/>
        <label>2</label>
    </ligand>
</feature>
<dbReference type="Gene3D" id="1.10.287.380">
    <property type="entry name" value="Valyl-tRNA synthetase, C-terminal domain"/>
    <property type="match status" value="1"/>
</dbReference>
<dbReference type="GO" id="GO:0005524">
    <property type="term" value="F:ATP binding"/>
    <property type="evidence" value="ECO:0007669"/>
    <property type="project" value="UniProtKB-UniRule"/>
</dbReference>
<dbReference type="PANTHER" id="PTHR42855:SF1">
    <property type="entry name" value="ABC TRANSPORTER DOMAIN-CONTAINING PROTEIN"/>
    <property type="match status" value="1"/>
</dbReference>
<comment type="similarity">
    <text evidence="10 11">Belongs to the ABC transporter superfamily. ABCF family. Uup subfamily.</text>
</comment>
<dbReference type="GO" id="GO:0006281">
    <property type="term" value="P:DNA repair"/>
    <property type="evidence" value="ECO:0007669"/>
    <property type="project" value="UniProtKB-KW"/>
</dbReference>
<evidence type="ECO:0000256" key="2">
    <source>
        <dbReference type="ARBA" id="ARBA00022737"/>
    </source>
</evidence>
<keyword evidence="1 11" id="KW-0963">Cytoplasm</keyword>
<proteinExistence type="inferred from homology"/>
<evidence type="ECO:0000256" key="7">
    <source>
        <dbReference type="ARBA" id="ARBA00023125"/>
    </source>
</evidence>
<dbReference type="FunFam" id="3.40.50.300:FF:000309">
    <property type="entry name" value="ABC transporter ATP-binding protein"/>
    <property type="match status" value="1"/>
</dbReference>
<dbReference type="InterPro" id="IPR017871">
    <property type="entry name" value="ABC_transporter-like_CS"/>
</dbReference>
<sequence length="651" mass="72870">MVKSVFMSLIRIENGSLHFGLTVLLEEQTLDVQAGDRLCLIGRNGAGKSTLMKVLAGEVELDGGSVWRTANLVISRLEQDLPEADDVSVYDAVAQGLAEVGELLTQYRHLTEQSTDAGSSEESLKALARLQTRIEAVDGWLMGQKVDTTIDRLGLDPNAVMAGLSGGWRRRVALARALVNEPDLLLLDEPTNHLDVATIEWLEKQLLSFNGAIVFITHDRAFLNNLATRIVELDRGRLLQFQGNLDRFLEYKEALLAEEARHNELFDKRLAEEEKWIRQGIKARRTRNEGRVRALKAMRVERSERKQAMGSANLQLTESERSGKLVAELTDVKQRFGEKHIIQQLSLRLMRGDRVGLIGPNGSGKSTLLKIILGQLTPTEGQVKLGTNLEVAYFDQLRQQLDLEQSPVDNIADGREFIEVGGKQKHIISYLNDFLFSGERARTPLKALSGGERNRVLLAKLFSKPSNLLVLDEPTNDLDVETLELLEEVLAQYQGTVLLVSHDRRFLDNVVTSSIAFEGQGCVREYVGGYEDWISQGGRWIDDNATQPAVSSPSSVSESSSKKEGMDLTTAQSQPVAAKKKLSYKLQRELDQLPDTIEQLEQQVSELEQEISDPNFYTQDAAHVSDRLKLVDQTQQQLQVAYERWEELDAM</sequence>
<dbReference type="SMART" id="SM00382">
    <property type="entry name" value="AAA"/>
    <property type="match status" value="2"/>
</dbReference>
<evidence type="ECO:0000256" key="5">
    <source>
        <dbReference type="ARBA" id="ARBA00022801"/>
    </source>
</evidence>
<evidence type="ECO:0000313" key="14">
    <source>
        <dbReference type="EMBL" id="GLS27273.1"/>
    </source>
</evidence>
<dbReference type="CDD" id="cd03221">
    <property type="entry name" value="ABCF_EF-3"/>
    <property type="match status" value="2"/>
</dbReference>
<reference evidence="14 15" key="1">
    <citation type="journal article" date="2014" name="Int. J. Syst. Evol. Microbiol.">
        <title>Complete genome sequence of Corynebacterium casei LMG S-19264T (=DSM 44701T), isolated from a smear-ripened cheese.</title>
        <authorList>
            <consortium name="US DOE Joint Genome Institute (JGI-PGF)"/>
            <person name="Walter F."/>
            <person name="Albersmeier A."/>
            <person name="Kalinowski J."/>
            <person name="Ruckert C."/>
        </authorList>
    </citation>
    <scope>NUCLEOTIDE SEQUENCE [LARGE SCALE GENOMIC DNA]</scope>
    <source>
        <strain evidence="14 15">NBRC 110095</strain>
    </source>
</reference>
<evidence type="ECO:0000256" key="1">
    <source>
        <dbReference type="ARBA" id="ARBA00022490"/>
    </source>
</evidence>
<keyword evidence="8 11" id="KW-0234">DNA repair</keyword>
<dbReference type="InterPro" id="IPR032781">
    <property type="entry name" value="ABC_tran_Xtn"/>
</dbReference>
<feature type="domain" description="ABC transporter" evidence="13">
    <location>
        <begin position="10"/>
        <end position="260"/>
    </location>
</feature>
<dbReference type="InterPro" id="IPR043686">
    <property type="entry name" value="Uup"/>
</dbReference>
<comment type="caution">
    <text evidence="14">The sequence shown here is derived from an EMBL/GenBank/DDBJ whole genome shotgun (WGS) entry which is preliminary data.</text>
</comment>
<comment type="function">
    <text evidence="11">Probably plays a role in ribosome assembly or function. May be involved in resolution of branched DNA intermediates that result from template switching in postreplication gaps. Binds DNA and has ATPase activity.</text>
</comment>
<dbReference type="HAMAP" id="MF_00848">
    <property type="entry name" value="Uup"/>
    <property type="match status" value="1"/>
</dbReference>
<feature type="coiled-coil region" evidence="11">
    <location>
        <begin position="583"/>
        <end position="610"/>
    </location>
</feature>
<dbReference type="InterPro" id="IPR003439">
    <property type="entry name" value="ABC_transporter-like_ATP-bd"/>
</dbReference>
<evidence type="ECO:0000256" key="12">
    <source>
        <dbReference type="SAM" id="MobiDB-lite"/>
    </source>
</evidence>
<keyword evidence="11" id="KW-0175">Coiled coil</keyword>
<comment type="subcellular location">
    <subcellularLocation>
        <location evidence="11">Cytoplasm</location>
    </subcellularLocation>
    <text evidence="11">Associates with ribosomes.</text>
</comment>
<dbReference type="InterPro" id="IPR003593">
    <property type="entry name" value="AAA+_ATPase"/>
</dbReference>
<comment type="catalytic activity">
    <reaction evidence="9 11">
        <text>ATP + H2O = ADP + phosphate + H(+)</text>
        <dbReference type="Rhea" id="RHEA:13065"/>
        <dbReference type="ChEBI" id="CHEBI:15377"/>
        <dbReference type="ChEBI" id="CHEBI:15378"/>
        <dbReference type="ChEBI" id="CHEBI:30616"/>
        <dbReference type="ChEBI" id="CHEBI:43474"/>
        <dbReference type="ChEBI" id="CHEBI:456216"/>
    </reaction>
</comment>
<keyword evidence="4 11" id="KW-0227">DNA damage</keyword>
<dbReference type="PANTHER" id="PTHR42855">
    <property type="entry name" value="ABC TRANSPORTER ATP-BINDING SUBUNIT"/>
    <property type="match status" value="1"/>
</dbReference>
<accession>A0AA37WN72</accession>
<dbReference type="GO" id="GO:0016887">
    <property type="term" value="F:ATP hydrolysis activity"/>
    <property type="evidence" value="ECO:0007669"/>
    <property type="project" value="UniProtKB-UniRule"/>
</dbReference>
<evidence type="ECO:0000256" key="8">
    <source>
        <dbReference type="ARBA" id="ARBA00023204"/>
    </source>
</evidence>
<name>A0AA37WN72_9GAMM</name>
<keyword evidence="2 11" id="KW-0677">Repeat</keyword>
<dbReference type="PROSITE" id="PS00211">
    <property type="entry name" value="ABC_TRANSPORTER_1"/>
    <property type="match status" value="2"/>
</dbReference>
<evidence type="ECO:0000256" key="9">
    <source>
        <dbReference type="ARBA" id="ARBA00049360"/>
    </source>
</evidence>
<feature type="binding site" evidence="11">
    <location>
        <begin position="42"/>
        <end position="49"/>
    </location>
    <ligand>
        <name>ATP</name>
        <dbReference type="ChEBI" id="CHEBI:30616"/>
        <label>1</label>
    </ligand>
</feature>
<protein>
    <recommendedName>
        <fullName evidence="11">ATP-binding protein Uup</fullName>
        <ecNumber evidence="11">3.6.1.-</ecNumber>
    </recommendedName>
</protein>
<dbReference type="Pfam" id="PF16326">
    <property type="entry name" value="ABC_tran_CTD"/>
    <property type="match status" value="1"/>
</dbReference>
<keyword evidence="3 11" id="KW-0547">Nucleotide-binding</keyword>
<dbReference type="PROSITE" id="PS50893">
    <property type="entry name" value="ABC_TRANSPORTER_2"/>
    <property type="match status" value="2"/>
</dbReference>
<dbReference type="FunFam" id="3.40.50.300:FF:000011">
    <property type="entry name" value="Putative ABC transporter ATP-binding component"/>
    <property type="match status" value="1"/>
</dbReference>
<dbReference type="InterPro" id="IPR037118">
    <property type="entry name" value="Val-tRNA_synth_C_sf"/>
</dbReference>